<dbReference type="EMBL" id="ON456347">
    <property type="protein sequence ID" value="UTN92958.1"/>
    <property type="molecule type" value="Genomic_DNA"/>
</dbReference>
<organism evidence="2 3">
    <name type="scientific">Gordonia phage Finkle</name>
    <dbReference type="NCBI Taxonomy" id="2926099"/>
    <lineage>
        <taxon>Viruses</taxon>
        <taxon>Duplodnaviria</taxon>
        <taxon>Heunggongvirae</taxon>
        <taxon>Uroviricota</taxon>
        <taxon>Caudoviricetes</taxon>
        <taxon>Finkelvirus</taxon>
        <taxon>Finkelvirus finkel</taxon>
    </lineage>
</organism>
<feature type="compositionally biased region" description="Basic and acidic residues" evidence="1">
    <location>
        <begin position="8"/>
        <end position="26"/>
    </location>
</feature>
<proteinExistence type="predicted"/>
<reference evidence="2" key="1">
    <citation type="submission" date="2022-05" db="EMBL/GenBank/DDBJ databases">
        <authorList>
            <person name="Ashby S."/>
            <person name="Bressette G."/>
            <person name="Brown S."/>
            <person name="Charles S."/>
            <person name="Neely M.N."/>
            <person name="Molloy S.D."/>
            <person name="Garlena R.A."/>
            <person name="Russell D.A."/>
            <person name="Jacobs-Sera D."/>
            <person name="Hatfull G.F."/>
        </authorList>
    </citation>
    <scope>NUCLEOTIDE SEQUENCE</scope>
</reference>
<dbReference type="Proteomes" id="UP001060355">
    <property type="component" value="Segment"/>
</dbReference>
<feature type="region of interest" description="Disordered" evidence="1">
    <location>
        <begin position="1"/>
        <end position="58"/>
    </location>
</feature>
<evidence type="ECO:0000313" key="2">
    <source>
        <dbReference type="EMBL" id="UTN92958.1"/>
    </source>
</evidence>
<dbReference type="GeneID" id="80018941"/>
<accession>A0A9E7NKB1</accession>
<keyword evidence="3" id="KW-1185">Reference proteome</keyword>
<dbReference type="RefSeq" id="YP_010754357.1">
    <property type="nucleotide sequence ID" value="NC_073459.1"/>
</dbReference>
<sequence>MATMTTMNEKETRGSIRRTDAVDKLKAGHMYTTPRQQRRLEFGFNSTAKHGKHRRDEA</sequence>
<gene>
    <name evidence="2" type="primary">44</name>
    <name evidence="2" type="ORF">SEA_FINKLE_44</name>
</gene>
<evidence type="ECO:0000256" key="1">
    <source>
        <dbReference type="SAM" id="MobiDB-lite"/>
    </source>
</evidence>
<protein>
    <submittedName>
        <fullName evidence="2">Uncharacterized protein</fullName>
    </submittedName>
</protein>
<dbReference type="KEGG" id="vg:80018941"/>
<feature type="compositionally biased region" description="Basic residues" evidence="1">
    <location>
        <begin position="49"/>
        <end position="58"/>
    </location>
</feature>
<evidence type="ECO:0000313" key="3">
    <source>
        <dbReference type="Proteomes" id="UP001060355"/>
    </source>
</evidence>
<name>A0A9E7NKB1_9CAUD</name>